<dbReference type="SUPFAM" id="SSF47413">
    <property type="entry name" value="lambda repressor-like DNA-binding domains"/>
    <property type="match status" value="1"/>
</dbReference>
<dbReference type="PROSITE" id="PS50943">
    <property type="entry name" value="HTH_CROC1"/>
    <property type="match status" value="1"/>
</dbReference>
<feature type="compositionally biased region" description="Pro residues" evidence="1">
    <location>
        <begin position="120"/>
        <end position="132"/>
    </location>
</feature>
<evidence type="ECO:0000313" key="4">
    <source>
        <dbReference type="Proteomes" id="UP001205185"/>
    </source>
</evidence>
<dbReference type="InterPro" id="IPR001387">
    <property type="entry name" value="Cro/C1-type_HTH"/>
</dbReference>
<feature type="region of interest" description="Disordered" evidence="1">
    <location>
        <begin position="83"/>
        <end position="132"/>
    </location>
</feature>
<reference evidence="3 4" key="1">
    <citation type="submission" date="2022-06" db="EMBL/GenBank/DDBJ databases">
        <title>Genomic Encyclopedia of Archaeal and Bacterial Type Strains, Phase II (KMG-II): from individual species to whole genera.</title>
        <authorList>
            <person name="Goeker M."/>
        </authorList>
    </citation>
    <scope>NUCLEOTIDE SEQUENCE [LARGE SCALE GENOMIC DNA]</scope>
    <source>
        <strain evidence="3 4">DSM 44255</strain>
    </source>
</reference>
<feature type="domain" description="HTH cro/C1-type" evidence="2">
    <location>
        <begin position="38"/>
        <end position="87"/>
    </location>
</feature>
<name>A0ABT1I9I2_9PSEU</name>
<dbReference type="Proteomes" id="UP001205185">
    <property type="component" value="Unassembled WGS sequence"/>
</dbReference>
<evidence type="ECO:0000259" key="2">
    <source>
        <dbReference type="PROSITE" id="PS50943"/>
    </source>
</evidence>
<protein>
    <submittedName>
        <fullName evidence="3">Helix-turn-helix domain-containing protein</fullName>
    </submittedName>
</protein>
<dbReference type="InterPro" id="IPR010982">
    <property type="entry name" value="Lambda_DNA-bd_dom_sf"/>
</dbReference>
<evidence type="ECO:0000313" key="3">
    <source>
        <dbReference type="EMBL" id="MCP2269295.1"/>
    </source>
</evidence>
<accession>A0ABT1I9I2</accession>
<dbReference type="SMART" id="SM00530">
    <property type="entry name" value="HTH_XRE"/>
    <property type="match status" value="1"/>
</dbReference>
<organism evidence="3 4">
    <name type="scientific">Actinokineospora diospyrosa</name>
    <dbReference type="NCBI Taxonomy" id="103728"/>
    <lineage>
        <taxon>Bacteria</taxon>
        <taxon>Bacillati</taxon>
        <taxon>Actinomycetota</taxon>
        <taxon>Actinomycetes</taxon>
        <taxon>Pseudonocardiales</taxon>
        <taxon>Pseudonocardiaceae</taxon>
        <taxon>Actinokineospora</taxon>
    </lineage>
</organism>
<dbReference type="Pfam" id="PF01381">
    <property type="entry name" value="HTH_3"/>
    <property type="match status" value="1"/>
</dbReference>
<dbReference type="CDD" id="cd00093">
    <property type="entry name" value="HTH_XRE"/>
    <property type="match status" value="1"/>
</dbReference>
<keyword evidence="4" id="KW-1185">Reference proteome</keyword>
<dbReference type="Gene3D" id="1.10.260.40">
    <property type="entry name" value="lambda repressor-like DNA-binding domains"/>
    <property type="match status" value="1"/>
</dbReference>
<feature type="compositionally biased region" description="Pro residues" evidence="1">
    <location>
        <begin position="90"/>
        <end position="100"/>
    </location>
</feature>
<dbReference type="RefSeq" id="WP_253886300.1">
    <property type="nucleotide sequence ID" value="NZ_BAAAVB010000004.1"/>
</dbReference>
<dbReference type="EMBL" id="JAMTCO010000004">
    <property type="protein sequence ID" value="MCP2269295.1"/>
    <property type="molecule type" value="Genomic_DNA"/>
</dbReference>
<comment type="caution">
    <text evidence="3">The sequence shown here is derived from an EMBL/GenBank/DDBJ whole genome shotgun (WGS) entry which is preliminary data.</text>
</comment>
<sequence length="132" mass="14958">MSTWGDPNDRPDPAIWDHPVMRAALAERDIVTVYRTLKRHGISQRRIAHLTGQAQPEVSTIARGRQVITYDVLARIADGLGIPAASWASPTPPPRNPPPESRCRPCQTDESSWDYWPRSPWAPPSPPRTWRY</sequence>
<evidence type="ECO:0000256" key="1">
    <source>
        <dbReference type="SAM" id="MobiDB-lite"/>
    </source>
</evidence>
<gene>
    <name evidence="3" type="ORF">LV75_001783</name>
</gene>
<proteinExistence type="predicted"/>